<name>A0AAD6T8K1_9AGAR</name>
<evidence type="ECO:0000313" key="3">
    <source>
        <dbReference type="Proteomes" id="UP001218188"/>
    </source>
</evidence>
<gene>
    <name evidence="2" type="ORF">C8F04DRAFT_1177341</name>
</gene>
<evidence type="ECO:0000313" key="2">
    <source>
        <dbReference type="EMBL" id="KAJ7041132.1"/>
    </source>
</evidence>
<protein>
    <submittedName>
        <fullName evidence="2">Uncharacterized protein</fullName>
    </submittedName>
</protein>
<organism evidence="2 3">
    <name type="scientific">Mycena alexandri</name>
    <dbReference type="NCBI Taxonomy" id="1745969"/>
    <lineage>
        <taxon>Eukaryota</taxon>
        <taxon>Fungi</taxon>
        <taxon>Dikarya</taxon>
        <taxon>Basidiomycota</taxon>
        <taxon>Agaricomycotina</taxon>
        <taxon>Agaricomycetes</taxon>
        <taxon>Agaricomycetidae</taxon>
        <taxon>Agaricales</taxon>
        <taxon>Marasmiineae</taxon>
        <taxon>Mycenaceae</taxon>
        <taxon>Mycena</taxon>
    </lineage>
</organism>
<feature type="region of interest" description="Disordered" evidence="1">
    <location>
        <begin position="129"/>
        <end position="234"/>
    </location>
</feature>
<feature type="compositionally biased region" description="Polar residues" evidence="1">
    <location>
        <begin position="157"/>
        <end position="180"/>
    </location>
</feature>
<sequence length="644" mass="70533">MSTRGESQGNKTQGLYQRVGRAGTMPPQIKFILTRAARNWKNNCCFDKQYRRPSPLGRKDSSPGIIAETPETEIQVERQGARHPVPPKVKFEPPSLVFDEEHGNTGPKQARQGTGRPIEVVKFEGRRLEPSQEVFEQSLESQSEENTEPISRPRKSVNATESDWQTEINPRGIVTSTSPAITLHDGAHASSRRNLEPSEGTIGVELHGPVGCNAAPWPEGGRKQDARGDKARRATLTAPKRKARGSLRKGQTELTAQELNVVGRCLAVEMRTSSGPNTARKSKKVDRAWLHEVSSRWAATYYRRRKACIGVSRGRVLAPFRVTESQATMGELTSRWVLAVVGRTQVQHAISRNFWPYRSGGSPSDEGRKSTNVDFAQRSGRAQNLRRCIAEGAARERSTSADLYVHQERIQWQPAELLIRVKMGAVQRTMHAITRKMQSAGSSRRRSSIDADLDARVRCTLVGGRGWRCMQREQGAGAAGVVRRERAVGESGGESLGMLAWKDSAWKLPTQGVCTWSASGGEHVAGVARGASTITLNGRRSGTDPDLDARIQCTPAQLREGALEHGGRPKGAQDISKPTTEVPTREALNVQVMKVAPGNVISRVATVRIQAHEIQTPKSTLVGARDAARVASGEVDNVTHEGQK</sequence>
<proteinExistence type="predicted"/>
<reference evidence="2" key="1">
    <citation type="submission" date="2023-03" db="EMBL/GenBank/DDBJ databases">
        <title>Massive genome expansion in bonnet fungi (Mycena s.s.) driven by repeated elements and novel gene families across ecological guilds.</title>
        <authorList>
            <consortium name="Lawrence Berkeley National Laboratory"/>
            <person name="Harder C.B."/>
            <person name="Miyauchi S."/>
            <person name="Viragh M."/>
            <person name="Kuo A."/>
            <person name="Thoen E."/>
            <person name="Andreopoulos B."/>
            <person name="Lu D."/>
            <person name="Skrede I."/>
            <person name="Drula E."/>
            <person name="Henrissat B."/>
            <person name="Morin E."/>
            <person name="Kohler A."/>
            <person name="Barry K."/>
            <person name="LaButti K."/>
            <person name="Morin E."/>
            <person name="Salamov A."/>
            <person name="Lipzen A."/>
            <person name="Mereny Z."/>
            <person name="Hegedus B."/>
            <person name="Baldrian P."/>
            <person name="Stursova M."/>
            <person name="Weitz H."/>
            <person name="Taylor A."/>
            <person name="Grigoriev I.V."/>
            <person name="Nagy L.G."/>
            <person name="Martin F."/>
            <person name="Kauserud H."/>
        </authorList>
    </citation>
    <scope>NUCLEOTIDE SEQUENCE</scope>
    <source>
        <strain evidence="2">CBHHK200</strain>
    </source>
</reference>
<accession>A0AAD6T8K1</accession>
<evidence type="ECO:0000256" key="1">
    <source>
        <dbReference type="SAM" id="MobiDB-lite"/>
    </source>
</evidence>
<dbReference type="Proteomes" id="UP001218188">
    <property type="component" value="Unassembled WGS sequence"/>
</dbReference>
<keyword evidence="3" id="KW-1185">Reference proteome</keyword>
<dbReference type="EMBL" id="JARJCM010000018">
    <property type="protein sequence ID" value="KAJ7041132.1"/>
    <property type="molecule type" value="Genomic_DNA"/>
</dbReference>
<feature type="compositionally biased region" description="Basic and acidic residues" evidence="1">
    <location>
        <begin position="220"/>
        <end position="232"/>
    </location>
</feature>
<comment type="caution">
    <text evidence="2">The sequence shown here is derived from an EMBL/GenBank/DDBJ whole genome shotgun (WGS) entry which is preliminary data.</text>
</comment>
<dbReference type="AlphaFoldDB" id="A0AAD6T8K1"/>
<feature type="region of interest" description="Disordered" evidence="1">
    <location>
        <begin position="94"/>
        <end position="117"/>
    </location>
</feature>
<feature type="region of interest" description="Disordered" evidence="1">
    <location>
        <begin position="560"/>
        <end position="582"/>
    </location>
</feature>